<dbReference type="InterPro" id="IPR041662">
    <property type="entry name" value="SusD-like_2"/>
</dbReference>
<proteinExistence type="predicted"/>
<dbReference type="SUPFAM" id="SSF48452">
    <property type="entry name" value="TPR-like"/>
    <property type="match status" value="1"/>
</dbReference>
<dbReference type="InterPro" id="IPR011990">
    <property type="entry name" value="TPR-like_helical_dom_sf"/>
</dbReference>
<feature type="chain" id="PRO_5047547270" evidence="1">
    <location>
        <begin position="20"/>
        <end position="475"/>
    </location>
</feature>
<evidence type="ECO:0000313" key="3">
    <source>
        <dbReference type="Proteomes" id="UP000306038"/>
    </source>
</evidence>
<keyword evidence="2" id="KW-0449">Lipoprotein</keyword>
<evidence type="ECO:0000256" key="1">
    <source>
        <dbReference type="SAM" id="SignalP"/>
    </source>
</evidence>
<name>A0ABY2R4X0_9FLAO</name>
<accession>A0ABY2R4X0</accession>
<dbReference type="EMBL" id="SDLV01000031">
    <property type="protein sequence ID" value="THV57411.1"/>
    <property type="molecule type" value="Genomic_DNA"/>
</dbReference>
<dbReference type="PROSITE" id="PS51257">
    <property type="entry name" value="PROKAR_LIPOPROTEIN"/>
    <property type="match status" value="1"/>
</dbReference>
<reference evidence="2 3" key="1">
    <citation type="submission" date="2019-01" db="EMBL/GenBank/DDBJ databases">
        <authorList>
            <person name="B I."/>
            <person name="Ch S."/>
            <person name="Ch V.R."/>
        </authorList>
    </citation>
    <scope>NUCLEOTIDE SEQUENCE [LARGE SCALE GENOMIC DNA]</scope>
    <source>
        <strain evidence="2 3">JC507</strain>
    </source>
</reference>
<dbReference type="RefSeq" id="WP_136522639.1">
    <property type="nucleotide sequence ID" value="NZ_SDLV01000031.1"/>
</dbReference>
<comment type="caution">
    <text evidence="2">The sequence shown here is derived from an EMBL/GenBank/DDBJ whole genome shotgun (WGS) entry which is preliminary data.</text>
</comment>
<organism evidence="2 3">
    <name type="scientific">Chryseobacterium candidae</name>
    <dbReference type="NCBI Taxonomy" id="1978493"/>
    <lineage>
        <taxon>Bacteria</taxon>
        <taxon>Pseudomonadati</taxon>
        <taxon>Bacteroidota</taxon>
        <taxon>Flavobacteriia</taxon>
        <taxon>Flavobacteriales</taxon>
        <taxon>Weeksellaceae</taxon>
        <taxon>Chryseobacterium group</taxon>
        <taxon>Chryseobacterium</taxon>
    </lineage>
</organism>
<dbReference type="Gene3D" id="1.25.40.390">
    <property type="match status" value="1"/>
</dbReference>
<sequence>MKKIFLILGSALLMLTSCDGDLESLNVNPKAPIDNPPSGYLFSSGVVTGMNQMNTLNVNRSVFRHLTQQLADVTYREGTRMNFRRRDVADAHWNQLYYALNALNTSKTIIVNEPVDANVKKNRLAMVDAMQVYFYQILVDSYGNIPYSQSLKVDENLSPKYDDAKTIYLDLLTRINADINALNTSSAGFGTDDIIYGGDIVKWKKLMNSIKLKLGMNLADVDAALSKSTVESAYNSGVFTSNDDSAIIKYQPTGVFTSPLYEDLVLSGRVDFCATNTIITYLKNNNDPRIGKYFTTAASGDNVGEYVGGVFGLNPTAAQTLSLINPSISVADGLGYLTDYVEIKFLLAEAAARGYAVGTAAMHFDQGITASLDHWKVNAVDKTAYLATHNYSVQSASGQPWKKIIGNEAWIAMYNRGFEAWTFSRRLDNMTYSPTPPVRVLYPIKEYSINSTNVAEASTAIGGDKQTVKLFWDKY</sequence>
<dbReference type="Pfam" id="PF12771">
    <property type="entry name" value="SusD-like_2"/>
    <property type="match status" value="1"/>
</dbReference>
<dbReference type="Proteomes" id="UP000306038">
    <property type="component" value="Unassembled WGS sequence"/>
</dbReference>
<protein>
    <submittedName>
        <fullName evidence="2">SusD/RagB family nutrient-binding outer membrane lipoprotein</fullName>
    </submittedName>
</protein>
<feature type="signal peptide" evidence="1">
    <location>
        <begin position="1"/>
        <end position="19"/>
    </location>
</feature>
<keyword evidence="1" id="KW-0732">Signal</keyword>
<gene>
    <name evidence="2" type="ORF">EK417_15390</name>
</gene>
<keyword evidence="3" id="KW-1185">Reference proteome</keyword>
<evidence type="ECO:0000313" key="2">
    <source>
        <dbReference type="EMBL" id="THV57411.1"/>
    </source>
</evidence>